<evidence type="ECO:0000313" key="3">
    <source>
        <dbReference type="Proteomes" id="UP001417504"/>
    </source>
</evidence>
<evidence type="ECO:0000256" key="1">
    <source>
        <dbReference type="SAM" id="MobiDB-lite"/>
    </source>
</evidence>
<feature type="region of interest" description="Disordered" evidence="1">
    <location>
        <begin position="32"/>
        <end position="56"/>
    </location>
</feature>
<dbReference type="Proteomes" id="UP001417504">
    <property type="component" value="Unassembled WGS sequence"/>
</dbReference>
<dbReference type="EMBL" id="JBBNAE010000006">
    <property type="protein sequence ID" value="KAK9117267.1"/>
    <property type="molecule type" value="Genomic_DNA"/>
</dbReference>
<dbReference type="AlphaFoldDB" id="A0AAP0IKW8"/>
<feature type="compositionally biased region" description="Basic and acidic residues" evidence="1">
    <location>
        <begin position="32"/>
        <end position="42"/>
    </location>
</feature>
<keyword evidence="3" id="KW-1185">Reference proteome</keyword>
<name>A0AAP0IKW8_9MAGN</name>
<organism evidence="2 3">
    <name type="scientific">Stephania japonica</name>
    <dbReference type="NCBI Taxonomy" id="461633"/>
    <lineage>
        <taxon>Eukaryota</taxon>
        <taxon>Viridiplantae</taxon>
        <taxon>Streptophyta</taxon>
        <taxon>Embryophyta</taxon>
        <taxon>Tracheophyta</taxon>
        <taxon>Spermatophyta</taxon>
        <taxon>Magnoliopsida</taxon>
        <taxon>Ranunculales</taxon>
        <taxon>Menispermaceae</taxon>
        <taxon>Menispermoideae</taxon>
        <taxon>Cissampelideae</taxon>
        <taxon>Stephania</taxon>
    </lineage>
</organism>
<protein>
    <submittedName>
        <fullName evidence="2">Uncharacterized protein</fullName>
    </submittedName>
</protein>
<evidence type="ECO:0000313" key="2">
    <source>
        <dbReference type="EMBL" id="KAK9117267.1"/>
    </source>
</evidence>
<sequence length="88" mass="10106">MVAMGFNAATSLRHEKTRILKWGGKLDDKELMNGRPSWKDPNFEPQEDTDETLNSVDVRVYSLERGETKERKAAIRGERGRDVEAKSR</sequence>
<accession>A0AAP0IKW8</accession>
<proteinExistence type="predicted"/>
<gene>
    <name evidence="2" type="ORF">Sjap_016214</name>
</gene>
<comment type="caution">
    <text evidence="2">The sequence shown here is derived from an EMBL/GenBank/DDBJ whole genome shotgun (WGS) entry which is preliminary data.</text>
</comment>
<reference evidence="2 3" key="1">
    <citation type="submission" date="2024-01" db="EMBL/GenBank/DDBJ databases">
        <title>Genome assemblies of Stephania.</title>
        <authorList>
            <person name="Yang L."/>
        </authorList>
    </citation>
    <scope>NUCLEOTIDE SEQUENCE [LARGE SCALE GENOMIC DNA]</scope>
    <source>
        <strain evidence="2">QJT</strain>
        <tissue evidence="2">Leaf</tissue>
    </source>
</reference>
<feature type="region of interest" description="Disordered" evidence="1">
    <location>
        <begin position="68"/>
        <end position="88"/>
    </location>
</feature>